<keyword evidence="3" id="KW-0732">Signal</keyword>
<dbReference type="AlphaFoldDB" id="A0A7Y1MN95"/>
<evidence type="ECO:0000313" key="8">
    <source>
        <dbReference type="Proteomes" id="UP000542111"/>
    </source>
</evidence>
<dbReference type="PANTHER" id="PTHR30251:SF3">
    <property type="entry name" value="FIMBRIAL CHAPARONE PROTEIN"/>
    <property type="match status" value="1"/>
</dbReference>
<keyword evidence="5" id="KW-0143">Chaperone</keyword>
<dbReference type="Pfam" id="PF00345">
    <property type="entry name" value="PapD_N"/>
    <property type="match status" value="1"/>
</dbReference>
<dbReference type="InterPro" id="IPR036316">
    <property type="entry name" value="Pili_assmbl_chap_C_dom_sf"/>
</dbReference>
<dbReference type="EMBL" id="JAAQYP010000011">
    <property type="protein sequence ID" value="NNA95360.1"/>
    <property type="molecule type" value="Genomic_DNA"/>
</dbReference>
<dbReference type="InterPro" id="IPR008962">
    <property type="entry name" value="PapD-like_sf"/>
</dbReference>
<evidence type="ECO:0000259" key="6">
    <source>
        <dbReference type="Pfam" id="PF00345"/>
    </source>
</evidence>
<evidence type="ECO:0000256" key="3">
    <source>
        <dbReference type="ARBA" id="ARBA00022729"/>
    </source>
</evidence>
<feature type="domain" description="Pili assembly chaperone N-terminal" evidence="6">
    <location>
        <begin position="57"/>
        <end position="171"/>
    </location>
</feature>
<comment type="subcellular location">
    <subcellularLocation>
        <location evidence="1">Periplasm</location>
    </subcellularLocation>
</comment>
<dbReference type="SUPFAM" id="SSF49354">
    <property type="entry name" value="PapD-like"/>
    <property type="match status" value="1"/>
</dbReference>
<comment type="caution">
    <text evidence="7">The sequence shown here is derived from an EMBL/GenBank/DDBJ whole genome shotgun (WGS) entry which is preliminary data.</text>
</comment>
<gene>
    <name evidence="7" type="ORF">HBO33_09295</name>
</gene>
<evidence type="ECO:0000256" key="1">
    <source>
        <dbReference type="ARBA" id="ARBA00004418"/>
    </source>
</evidence>
<keyword evidence="4" id="KW-0574">Periplasm</keyword>
<dbReference type="NCBIfam" id="NF007392">
    <property type="entry name" value="PRK09918.1"/>
    <property type="match status" value="1"/>
</dbReference>
<dbReference type="GO" id="GO:0030288">
    <property type="term" value="C:outer membrane-bounded periplasmic space"/>
    <property type="evidence" value="ECO:0007669"/>
    <property type="project" value="InterPro"/>
</dbReference>
<organism evidence="7 8">
    <name type="scientific">Pseudomonas gessardii</name>
    <dbReference type="NCBI Taxonomy" id="78544"/>
    <lineage>
        <taxon>Bacteria</taxon>
        <taxon>Pseudomonadati</taxon>
        <taxon>Pseudomonadota</taxon>
        <taxon>Gammaproteobacteria</taxon>
        <taxon>Pseudomonadales</taxon>
        <taxon>Pseudomonadaceae</taxon>
        <taxon>Pseudomonas</taxon>
    </lineage>
</organism>
<evidence type="ECO:0000256" key="4">
    <source>
        <dbReference type="ARBA" id="ARBA00022764"/>
    </source>
</evidence>
<dbReference type="InterPro" id="IPR013783">
    <property type="entry name" value="Ig-like_fold"/>
</dbReference>
<dbReference type="SUPFAM" id="SSF49584">
    <property type="entry name" value="Periplasmic chaperone C-domain"/>
    <property type="match status" value="1"/>
</dbReference>
<proteinExistence type="inferred from homology"/>
<dbReference type="PANTHER" id="PTHR30251">
    <property type="entry name" value="PILUS ASSEMBLY CHAPERONE"/>
    <property type="match status" value="1"/>
</dbReference>
<sequence length="266" mass="28832">MALAELIGCFRVGDYLFAEYLGRCGENTVNRFLKASVTLLWCAGLLFGANGIVIADGMQPETTVVVLNEEDGEATINIKNTDPGPALLYSVIENIPEDQEPLLIVTPPITRVEAGETQLVRFISTAGAPLKTQRLKRVSFEGIPQARTPGGATIGITLRQNLPLILHPKGLAKHQAPWELLKWKRQGSRLTVHNDSAYVVRLALELQLLPEKRLATLPRSYVLPGEVLAVDTQGSLAGVTAVVLQPATVYGFSVDSYKADVTDHGI</sequence>
<dbReference type="InterPro" id="IPR016147">
    <property type="entry name" value="Pili_assmbl_chaperone_N"/>
</dbReference>
<comment type="similarity">
    <text evidence="2">Belongs to the periplasmic pilus chaperone family.</text>
</comment>
<name>A0A7Y1MN95_9PSED</name>
<dbReference type="Proteomes" id="UP000542111">
    <property type="component" value="Unassembled WGS sequence"/>
</dbReference>
<protein>
    <submittedName>
        <fullName evidence="7">Fimbria/pilus periplasmic chaperone</fullName>
    </submittedName>
</protein>
<dbReference type="PRINTS" id="PR00969">
    <property type="entry name" value="CHAPERONPILI"/>
</dbReference>
<evidence type="ECO:0000256" key="5">
    <source>
        <dbReference type="ARBA" id="ARBA00023186"/>
    </source>
</evidence>
<evidence type="ECO:0000313" key="7">
    <source>
        <dbReference type="EMBL" id="NNA95360.1"/>
    </source>
</evidence>
<dbReference type="InterPro" id="IPR050643">
    <property type="entry name" value="Periplasmic_pilus_chap"/>
</dbReference>
<dbReference type="InterPro" id="IPR001829">
    <property type="entry name" value="Pili_assmbl_chaperone_bac"/>
</dbReference>
<evidence type="ECO:0000256" key="2">
    <source>
        <dbReference type="ARBA" id="ARBA00007399"/>
    </source>
</evidence>
<accession>A0A7Y1MN95</accession>
<dbReference type="OrthoDB" id="8585185at2"/>
<dbReference type="GO" id="GO:0071555">
    <property type="term" value="P:cell wall organization"/>
    <property type="evidence" value="ECO:0007669"/>
    <property type="project" value="InterPro"/>
</dbReference>
<reference evidence="7 8" key="1">
    <citation type="journal article" date="2020" name="Front. Microbiol.">
        <title>Genetic Organization of the aprX-lipA2 Operon Affects the Proteolytic Potential of Pseudomonas Species in Milk.</title>
        <authorList>
            <person name="Maier C."/>
            <person name="Huptas C."/>
            <person name="von Neubeck M."/>
            <person name="Scherer S."/>
            <person name="Wenning M."/>
            <person name="Lucking G."/>
        </authorList>
    </citation>
    <scope>NUCLEOTIDE SEQUENCE [LARGE SCALE GENOMIC DNA]</scope>
    <source>
        <strain evidence="7 8">G4779</strain>
    </source>
</reference>
<dbReference type="Gene3D" id="2.60.40.10">
    <property type="entry name" value="Immunoglobulins"/>
    <property type="match status" value="1"/>
</dbReference>